<dbReference type="GO" id="GO:0030246">
    <property type="term" value="F:carbohydrate binding"/>
    <property type="evidence" value="ECO:0007669"/>
    <property type="project" value="InterPro"/>
</dbReference>
<comment type="catalytic activity">
    <reaction evidence="1">
        <text>Hydrolysis of terminal non-reducing beta-D-galactose residues in beta-D-galactosides.</text>
        <dbReference type="EC" id="3.2.1.23"/>
    </reaction>
</comment>
<dbReference type="InterPro" id="IPR023232">
    <property type="entry name" value="Glyco_hydro_2_AS"/>
</dbReference>
<dbReference type="InterPro" id="IPR050347">
    <property type="entry name" value="Bact_Beta-galactosidase"/>
</dbReference>
<dbReference type="InterPro" id="IPR006101">
    <property type="entry name" value="Glyco_hydro_2"/>
</dbReference>
<dbReference type="InterPro" id="IPR017853">
    <property type="entry name" value="GH"/>
</dbReference>
<dbReference type="InParanoid" id="A0A0C3GBX2"/>
<keyword evidence="4 8" id="KW-0378">Hydrolase</keyword>
<dbReference type="Pfam" id="PF02836">
    <property type="entry name" value="Glyco_hydro_2_C"/>
    <property type="match status" value="1"/>
</dbReference>
<dbReference type="InterPro" id="IPR014718">
    <property type="entry name" value="GH-type_carb-bd"/>
</dbReference>
<evidence type="ECO:0000256" key="4">
    <source>
        <dbReference type="ARBA" id="ARBA00022801"/>
    </source>
</evidence>
<dbReference type="InterPro" id="IPR036156">
    <property type="entry name" value="Beta-gal/glucu_dom_sf"/>
</dbReference>
<dbReference type="EC" id="3.2.1.23" evidence="3"/>
<dbReference type="Gene3D" id="2.60.40.10">
    <property type="entry name" value="Immunoglobulins"/>
    <property type="match status" value="2"/>
</dbReference>
<dbReference type="PROSITE" id="PS00608">
    <property type="entry name" value="GLYCOSYL_HYDROL_F2_2"/>
    <property type="match status" value="1"/>
</dbReference>
<dbReference type="GO" id="GO:0004565">
    <property type="term" value="F:beta-galactosidase activity"/>
    <property type="evidence" value="ECO:0007669"/>
    <property type="project" value="UniProtKB-EC"/>
</dbReference>
<dbReference type="Pfam" id="PF02837">
    <property type="entry name" value="Glyco_hydro_2_N"/>
    <property type="match status" value="1"/>
</dbReference>
<dbReference type="PANTHER" id="PTHR46323">
    <property type="entry name" value="BETA-GALACTOSIDASE"/>
    <property type="match status" value="1"/>
</dbReference>
<dbReference type="GO" id="GO:0005990">
    <property type="term" value="P:lactose catabolic process"/>
    <property type="evidence" value="ECO:0007669"/>
    <property type="project" value="TreeGrafter"/>
</dbReference>
<dbReference type="Gene3D" id="3.20.20.80">
    <property type="entry name" value="Glycosidases"/>
    <property type="match status" value="1"/>
</dbReference>
<dbReference type="InterPro" id="IPR008979">
    <property type="entry name" value="Galactose-bd-like_sf"/>
</dbReference>
<dbReference type="SUPFAM" id="SSF49303">
    <property type="entry name" value="beta-Galactosidase/glucuronidase domain"/>
    <property type="match status" value="2"/>
</dbReference>
<evidence type="ECO:0000256" key="6">
    <source>
        <dbReference type="ARBA" id="ARBA00032230"/>
    </source>
</evidence>
<dbReference type="STRING" id="913774.A0A0C3GBX2"/>
<gene>
    <name evidence="8" type="ORF">OIDMADRAFT_173052</name>
</gene>
<evidence type="ECO:0000313" key="8">
    <source>
        <dbReference type="EMBL" id="KIM93655.1"/>
    </source>
</evidence>
<dbReference type="EMBL" id="KN832893">
    <property type="protein sequence ID" value="KIM93655.1"/>
    <property type="molecule type" value="Genomic_DNA"/>
</dbReference>
<dbReference type="InterPro" id="IPR006102">
    <property type="entry name" value="Ig-like_GH2"/>
</dbReference>
<dbReference type="InterPro" id="IPR004199">
    <property type="entry name" value="B-gal_small/dom_5"/>
</dbReference>
<dbReference type="Proteomes" id="UP000054321">
    <property type="component" value="Unassembled WGS sequence"/>
</dbReference>
<dbReference type="Pfam" id="PF00703">
    <property type="entry name" value="Glyco_hydro_2"/>
    <property type="match status" value="1"/>
</dbReference>
<evidence type="ECO:0000256" key="1">
    <source>
        <dbReference type="ARBA" id="ARBA00001412"/>
    </source>
</evidence>
<dbReference type="PRINTS" id="PR00132">
    <property type="entry name" value="GLHYDRLASE2"/>
</dbReference>
<protein>
    <recommendedName>
        <fullName evidence="3">beta-galactosidase</fullName>
        <ecNumber evidence="3">3.2.1.23</ecNumber>
    </recommendedName>
    <alternativeName>
        <fullName evidence="6">Lactase</fullName>
    </alternativeName>
</protein>
<evidence type="ECO:0000313" key="9">
    <source>
        <dbReference type="Proteomes" id="UP000054321"/>
    </source>
</evidence>
<dbReference type="PANTHER" id="PTHR46323:SF2">
    <property type="entry name" value="BETA-GALACTOSIDASE"/>
    <property type="match status" value="1"/>
</dbReference>
<organism evidence="8 9">
    <name type="scientific">Oidiodendron maius (strain Zn)</name>
    <dbReference type="NCBI Taxonomy" id="913774"/>
    <lineage>
        <taxon>Eukaryota</taxon>
        <taxon>Fungi</taxon>
        <taxon>Dikarya</taxon>
        <taxon>Ascomycota</taxon>
        <taxon>Pezizomycotina</taxon>
        <taxon>Leotiomycetes</taxon>
        <taxon>Leotiomycetes incertae sedis</taxon>
        <taxon>Myxotrichaceae</taxon>
        <taxon>Oidiodendron</taxon>
    </lineage>
</organism>
<keyword evidence="5" id="KW-0326">Glycosidase</keyword>
<dbReference type="InterPro" id="IPR013783">
    <property type="entry name" value="Ig-like_fold"/>
</dbReference>
<evidence type="ECO:0000256" key="5">
    <source>
        <dbReference type="ARBA" id="ARBA00023295"/>
    </source>
</evidence>
<dbReference type="InterPro" id="IPR006104">
    <property type="entry name" value="Glyco_hydro_2_N"/>
</dbReference>
<dbReference type="Pfam" id="PF16353">
    <property type="entry name" value="LacZ_4"/>
    <property type="match status" value="1"/>
</dbReference>
<dbReference type="SUPFAM" id="SSF49785">
    <property type="entry name" value="Galactose-binding domain-like"/>
    <property type="match status" value="1"/>
</dbReference>
<evidence type="ECO:0000256" key="3">
    <source>
        <dbReference type="ARBA" id="ARBA00012756"/>
    </source>
</evidence>
<dbReference type="GO" id="GO:0009341">
    <property type="term" value="C:beta-galactosidase complex"/>
    <property type="evidence" value="ECO:0007669"/>
    <property type="project" value="InterPro"/>
</dbReference>
<dbReference type="InterPro" id="IPR032312">
    <property type="entry name" value="LacZ_4"/>
</dbReference>
<dbReference type="Pfam" id="PF02929">
    <property type="entry name" value="Bgal_small_N"/>
    <property type="match status" value="1"/>
</dbReference>
<dbReference type="Gene3D" id="2.60.120.260">
    <property type="entry name" value="Galactose-binding domain-like"/>
    <property type="match status" value="1"/>
</dbReference>
<dbReference type="InterPro" id="IPR011013">
    <property type="entry name" value="Gal_mutarotase_sf_dom"/>
</dbReference>
<dbReference type="SUPFAM" id="SSF74650">
    <property type="entry name" value="Galactose mutarotase-like"/>
    <property type="match status" value="1"/>
</dbReference>
<keyword evidence="9" id="KW-1185">Reference proteome</keyword>
<dbReference type="InterPro" id="IPR006103">
    <property type="entry name" value="Glyco_hydro_2_cat"/>
</dbReference>
<comment type="similarity">
    <text evidence="2">Belongs to the glycosyl hydrolase 2 family.</text>
</comment>
<dbReference type="Gene3D" id="2.70.98.10">
    <property type="match status" value="1"/>
</dbReference>
<dbReference type="SUPFAM" id="SSF51445">
    <property type="entry name" value="(Trans)glycosidases"/>
    <property type="match status" value="1"/>
</dbReference>
<dbReference type="SMART" id="SM01038">
    <property type="entry name" value="Bgal_small_N"/>
    <property type="match status" value="1"/>
</dbReference>
<accession>A0A0C3GBX2</accession>
<dbReference type="OrthoDB" id="408320at2759"/>
<reference evidence="8 9" key="1">
    <citation type="submission" date="2014-04" db="EMBL/GenBank/DDBJ databases">
        <authorList>
            <consortium name="DOE Joint Genome Institute"/>
            <person name="Kuo A."/>
            <person name="Martino E."/>
            <person name="Perotto S."/>
            <person name="Kohler A."/>
            <person name="Nagy L.G."/>
            <person name="Floudas D."/>
            <person name="Copeland A."/>
            <person name="Barry K.W."/>
            <person name="Cichocki N."/>
            <person name="Veneault-Fourrey C."/>
            <person name="LaButti K."/>
            <person name="Lindquist E.A."/>
            <person name="Lipzen A."/>
            <person name="Lundell T."/>
            <person name="Morin E."/>
            <person name="Murat C."/>
            <person name="Sun H."/>
            <person name="Tunlid A."/>
            <person name="Henrissat B."/>
            <person name="Grigoriev I.V."/>
            <person name="Hibbett D.S."/>
            <person name="Martin F."/>
            <person name="Nordberg H.P."/>
            <person name="Cantor M.N."/>
            <person name="Hua S.X."/>
        </authorList>
    </citation>
    <scope>NUCLEOTIDE SEQUENCE [LARGE SCALE GENOMIC DNA]</scope>
    <source>
        <strain evidence="8 9">Zn</strain>
    </source>
</reference>
<sequence>MPLSYPSSIPDWCNLKVIHRNALPPRASFFNYKTAETALSYDIRTSLSLCLNGTWKFHHANSPFEAPKDFASSNFDVSGWNDIQVPSMWQLEGYGKPHYTNVVYPFPVDPPYVPYDNNQTGSYRRKFEVPKEFSGNQIRIRFEGVDSSFHCWVNGTEVGYSQGARNPSEFDITDLLNDGENTLSVRVYQFSDGSYIEDQDQWWLSGIFRDIYLLAFPKNHIRDFQIETQLDSNYSDAVLSVELDVAGNGELQLALYDTDRGNPIAESTVQVESGSIKVRSCIPVKEPQKWTAEDPRLYHLIMKFGAQVIAQRVGFRKVEILHGLILINGERVVFRGINRHEHHPTMGRAVPYEFLRRDLVLMKAHNINAIRTSHQPNDYRLYDLADELGFWIMDEADLECHGFDTIHERGLPDSDRDKTYDEKKAITYGRAGRWLSDNPEWEDAYVDRAKQLVHRDKNHPSVVIWSLGNEAFYGRNFQAMYDWIKTCDKSRLVHYEGDVNAQTVDMFSLMYPPLDKIADFAQNWNGNKPLVLCEYIHAMGNGPGAIKEYIDLFYKHPCLQGGWAWEWANHGLLMKNSEAEEFYAYGGDFGEYPHDGNFVMDGLVDSQHRPGPGLIEYKKAIEPVQLVKGTLEKVQIINRYDFSSLDHLRCSYRVVGDGFIVEGSEIVLPKVLPGQTVDLTIPTIPLGGNGGEAYLELTFRLKEKMLWADAGHEIAWLQVPISLRVKEDVPNLPTTTSTVIIEQISQSVLHVRGSDTEWKFDLVNGRLTSWVKNAEQILHTGPSLSFFRALTDNDQTCGKDWIEKELKHARPHTRSATWDIDAARGTAVIQCVQRIAPPSLEWSIDAVVTYTFQKSHVMIQVSAKPQGINLPLTLPRIGLTFSLVPKFGRVAWFGRGPGESYKDKKFAQKFGNYSANIDDLAPEYEFPQESGNHTETQWVRFDTPTEDVSLKASFFNKPDGFDFQASHYDVLDVDESKHPYELRKMRKDEVVVRLDADHHGLGTDSCGPETLPQYALKTSAFQFTVLLE</sequence>
<dbReference type="HOGENOM" id="CLU_002346_0_0_1"/>
<evidence type="ECO:0000256" key="2">
    <source>
        <dbReference type="ARBA" id="ARBA00007401"/>
    </source>
</evidence>
<name>A0A0C3GBX2_OIDMZ</name>
<dbReference type="FunFam" id="3.20.20.80:FF:000018">
    <property type="entry name" value="Beta-galactosidase"/>
    <property type="match status" value="1"/>
</dbReference>
<proteinExistence type="inferred from homology"/>
<evidence type="ECO:0000259" key="7">
    <source>
        <dbReference type="SMART" id="SM01038"/>
    </source>
</evidence>
<reference evidence="9" key="2">
    <citation type="submission" date="2015-01" db="EMBL/GenBank/DDBJ databases">
        <title>Evolutionary Origins and Diversification of the Mycorrhizal Mutualists.</title>
        <authorList>
            <consortium name="DOE Joint Genome Institute"/>
            <consortium name="Mycorrhizal Genomics Consortium"/>
            <person name="Kohler A."/>
            <person name="Kuo A."/>
            <person name="Nagy L.G."/>
            <person name="Floudas D."/>
            <person name="Copeland A."/>
            <person name="Barry K.W."/>
            <person name="Cichocki N."/>
            <person name="Veneault-Fourrey C."/>
            <person name="LaButti K."/>
            <person name="Lindquist E.A."/>
            <person name="Lipzen A."/>
            <person name="Lundell T."/>
            <person name="Morin E."/>
            <person name="Murat C."/>
            <person name="Riley R."/>
            <person name="Ohm R."/>
            <person name="Sun H."/>
            <person name="Tunlid A."/>
            <person name="Henrissat B."/>
            <person name="Grigoriev I.V."/>
            <person name="Hibbett D.S."/>
            <person name="Martin F."/>
        </authorList>
    </citation>
    <scope>NUCLEOTIDE SEQUENCE [LARGE SCALE GENOMIC DNA]</scope>
    <source>
        <strain evidence="9">Zn</strain>
    </source>
</reference>
<dbReference type="AlphaFoldDB" id="A0A0C3GBX2"/>
<feature type="domain" description="Beta galactosidase small chain/" evidence="7">
    <location>
        <begin position="750"/>
        <end position="1028"/>
    </location>
</feature>